<evidence type="ECO:0000313" key="3">
    <source>
        <dbReference type="Proteomes" id="UP000178493"/>
    </source>
</evidence>
<dbReference type="EMBL" id="MHCO01000052">
    <property type="protein sequence ID" value="OGY22316.1"/>
    <property type="molecule type" value="Genomic_DNA"/>
</dbReference>
<dbReference type="AlphaFoldDB" id="A0A1G1W3S6"/>
<evidence type="ECO:0000256" key="1">
    <source>
        <dbReference type="SAM" id="Phobius"/>
    </source>
</evidence>
<keyword evidence="1" id="KW-1133">Transmembrane helix</keyword>
<feature type="transmembrane region" description="Helical" evidence="1">
    <location>
        <begin position="43"/>
        <end position="62"/>
    </location>
</feature>
<proteinExistence type="predicted"/>
<keyword evidence="1" id="KW-0812">Transmembrane</keyword>
<keyword evidence="1" id="KW-0472">Membrane</keyword>
<gene>
    <name evidence="2" type="ORF">A2126_04025</name>
</gene>
<feature type="transmembrane region" description="Helical" evidence="1">
    <location>
        <begin position="12"/>
        <end position="37"/>
    </location>
</feature>
<accession>A0A1G1W3S6</accession>
<name>A0A1G1W3S6_9BACT</name>
<feature type="transmembrane region" description="Helical" evidence="1">
    <location>
        <begin position="91"/>
        <end position="109"/>
    </location>
</feature>
<sequence length="155" mass="17459">MNERVRQTIITLIWPGPVAGPLPVNFFRVLAIVLVFYLKAFPAALIMSIFTSVFSIFYFHLLELTAGKEWTEDLLQKLPAKTHERIETKGPLLLFLSGLLVGVFPYAIFLRILRYQERPSAILLVLSSATSSFIWVGIVWGSLIEGLKQAATFAF</sequence>
<feature type="transmembrane region" description="Helical" evidence="1">
    <location>
        <begin position="121"/>
        <end position="143"/>
    </location>
</feature>
<comment type="caution">
    <text evidence="2">The sequence shown here is derived from an EMBL/GenBank/DDBJ whole genome shotgun (WGS) entry which is preliminary data.</text>
</comment>
<evidence type="ECO:0000313" key="2">
    <source>
        <dbReference type="EMBL" id="OGY22316.1"/>
    </source>
</evidence>
<organism evidence="2 3">
    <name type="scientific">Candidatus Woykebacteria bacterium GWB1_45_5</name>
    <dbReference type="NCBI Taxonomy" id="1802592"/>
    <lineage>
        <taxon>Bacteria</taxon>
        <taxon>Candidatus Woykeibacteriota</taxon>
    </lineage>
</organism>
<reference evidence="2 3" key="1">
    <citation type="journal article" date="2016" name="Nat. Commun.">
        <title>Thousands of microbial genomes shed light on interconnected biogeochemical processes in an aquifer system.</title>
        <authorList>
            <person name="Anantharaman K."/>
            <person name="Brown C.T."/>
            <person name="Hug L.A."/>
            <person name="Sharon I."/>
            <person name="Castelle C.J."/>
            <person name="Probst A.J."/>
            <person name="Thomas B.C."/>
            <person name="Singh A."/>
            <person name="Wilkins M.J."/>
            <person name="Karaoz U."/>
            <person name="Brodie E.L."/>
            <person name="Williams K.H."/>
            <person name="Hubbard S.S."/>
            <person name="Banfield J.F."/>
        </authorList>
    </citation>
    <scope>NUCLEOTIDE SEQUENCE [LARGE SCALE GENOMIC DNA]</scope>
</reference>
<protein>
    <submittedName>
        <fullName evidence="2">Uncharacterized protein</fullName>
    </submittedName>
</protein>
<dbReference type="Proteomes" id="UP000178493">
    <property type="component" value="Unassembled WGS sequence"/>
</dbReference>